<dbReference type="InterPro" id="IPR000235">
    <property type="entry name" value="Ribosomal_uS7"/>
</dbReference>
<name>E2A6Y5_CAMFO</name>
<organism evidence="6">
    <name type="scientific">Camponotus floridanus</name>
    <name type="common">Florida carpenter ant</name>
    <dbReference type="NCBI Taxonomy" id="104421"/>
    <lineage>
        <taxon>Eukaryota</taxon>
        <taxon>Metazoa</taxon>
        <taxon>Ecdysozoa</taxon>
        <taxon>Arthropoda</taxon>
        <taxon>Hexapoda</taxon>
        <taxon>Insecta</taxon>
        <taxon>Pterygota</taxon>
        <taxon>Neoptera</taxon>
        <taxon>Endopterygota</taxon>
        <taxon>Hymenoptera</taxon>
        <taxon>Apocrita</taxon>
        <taxon>Aculeata</taxon>
        <taxon>Formicoidea</taxon>
        <taxon>Formicidae</taxon>
        <taxon>Formicinae</taxon>
        <taxon>Camponotus</taxon>
    </lineage>
</organism>
<protein>
    <submittedName>
        <fullName evidence="5">28S ribosomal protein S7, mitochondrial</fullName>
    </submittedName>
</protein>
<evidence type="ECO:0000313" key="6">
    <source>
        <dbReference type="Proteomes" id="UP000000311"/>
    </source>
</evidence>
<dbReference type="PANTHER" id="PTHR11205">
    <property type="entry name" value="RIBOSOMAL PROTEIN S7"/>
    <property type="match status" value="1"/>
</dbReference>
<evidence type="ECO:0000313" key="5">
    <source>
        <dbReference type="EMBL" id="EFN70851.1"/>
    </source>
</evidence>
<dbReference type="EMBL" id="GL437203">
    <property type="protein sequence ID" value="EFN70851.1"/>
    <property type="molecule type" value="Genomic_DNA"/>
</dbReference>
<dbReference type="OMA" id="HELHKQC"/>
<dbReference type="InterPro" id="IPR036823">
    <property type="entry name" value="Ribosomal_uS7_dom_sf"/>
</dbReference>
<evidence type="ECO:0000256" key="3">
    <source>
        <dbReference type="ARBA" id="ARBA00023274"/>
    </source>
</evidence>
<gene>
    <name evidence="5" type="ORF">EAG_02524</name>
</gene>
<dbReference type="GO" id="GO:0006412">
    <property type="term" value="P:translation"/>
    <property type="evidence" value="ECO:0007669"/>
    <property type="project" value="InterPro"/>
</dbReference>
<keyword evidence="2 5" id="KW-0689">Ribosomal protein</keyword>
<dbReference type="CDD" id="cd14870">
    <property type="entry name" value="uS7_Mitochondria_Mammalian"/>
    <property type="match status" value="1"/>
</dbReference>
<dbReference type="FunCoup" id="E2A6Y5">
    <property type="interactions" value="560"/>
</dbReference>
<reference evidence="5 6" key="1">
    <citation type="journal article" date="2010" name="Science">
        <title>Genomic comparison of the ants Camponotus floridanus and Harpegnathos saltator.</title>
        <authorList>
            <person name="Bonasio R."/>
            <person name="Zhang G."/>
            <person name="Ye C."/>
            <person name="Mutti N.S."/>
            <person name="Fang X."/>
            <person name="Qin N."/>
            <person name="Donahue G."/>
            <person name="Yang P."/>
            <person name="Li Q."/>
            <person name="Li C."/>
            <person name="Zhang P."/>
            <person name="Huang Z."/>
            <person name="Berger S.L."/>
            <person name="Reinberg D."/>
            <person name="Wang J."/>
            <person name="Liebig J."/>
        </authorList>
    </citation>
    <scope>NUCLEOTIDE SEQUENCE [LARGE SCALE GENOMIC DNA]</scope>
    <source>
        <strain evidence="6">C129</strain>
    </source>
</reference>
<evidence type="ECO:0000256" key="1">
    <source>
        <dbReference type="ARBA" id="ARBA00007151"/>
    </source>
</evidence>
<dbReference type="Pfam" id="PF00177">
    <property type="entry name" value="Ribosomal_S7"/>
    <property type="match status" value="1"/>
</dbReference>
<sequence length="224" mass="26714">MYFLFTYTLFRCNLTSFRREYSVFPSHYVEPIYRKDEQEALFRSEEAMNIAHQQVKPAQITDTCSEFYDARVLKFINTIMRNGDRKLARTLVTKSFEEIKRIQLQRYHKAKTNEEKDNIELDPFVVFHYAVDNCTPVLQLINCRKGGIMYKIPVPISPVRAQHKSMKWLIEAAKEKDDEERFYNMLAKELVSASQNQGRAVKWKEELHKKCQANRAYAHFRWLK</sequence>
<accession>E2A6Y5</accession>
<keyword evidence="3" id="KW-0687">Ribonucleoprotein</keyword>
<dbReference type="InParanoid" id="E2A6Y5"/>
<dbReference type="AlphaFoldDB" id="E2A6Y5"/>
<dbReference type="OrthoDB" id="9972728at2759"/>
<dbReference type="InterPro" id="IPR023798">
    <property type="entry name" value="Ribosomal_uS7_dom"/>
</dbReference>
<dbReference type="Gene3D" id="1.10.455.10">
    <property type="entry name" value="Ribosomal protein S7 domain"/>
    <property type="match status" value="1"/>
</dbReference>
<dbReference type="Proteomes" id="UP000000311">
    <property type="component" value="Unassembled WGS sequence"/>
</dbReference>
<proteinExistence type="inferred from homology"/>
<evidence type="ECO:0000256" key="2">
    <source>
        <dbReference type="ARBA" id="ARBA00022980"/>
    </source>
</evidence>
<keyword evidence="6" id="KW-1185">Reference proteome</keyword>
<dbReference type="GO" id="GO:1990904">
    <property type="term" value="C:ribonucleoprotein complex"/>
    <property type="evidence" value="ECO:0007669"/>
    <property type="project" value="UniProtKB-KW"/>
</dbReference>
<comment type="similarity">
    <text evidence="1">Belongs to the universal ribosomal protein uS7 family.</text>
</comment>
<evidence type="ECO:0000259" key="4">
    <source>
        <dbReference type="Pfam" id="PF00177"/>
    </source>
</evidence>
<feature type="domain" description="Small ribosomal subunit protein uS7" evidence="4">
    <location>
        <begin position="56"/>
        <end position="215"/>
    </location>
</feature>
<dbReference type="STRING" id="104421.E2A6Y5"/>
<dbReference type="PIRSF" id="PIRSF002122">
    <property type="entry name" value="RPS7p_RPS7a_RPS5e_RPS7o"/>
    <property type="match status" value="1"/>
</dbReference>
<dbReference type="SUPFAM" id="SSF47973">
    <property type="entry name" value="Ribosomal protein S7"/>
    <property type="match status" value="1"/>
</dbReference>
<dbReference type="GO" id="GO:0005840">
    <property type="term" value="C:ribosome"/>
    <property type="evidence" value="ECO:0007669"/>
    <property type="project" value="UniProtKB-KW"/>
</dbReference>